<keyword evidence="3" id="KW-1185">Reference proteome</keyword>
<sequence>MPRAKRIDHLNPPKVNPSVTTPYPFPKASTSKTPPLIHPLQYPLQHPIRYNTLSVSKSINLKNPTINSSVTISVTTPPP</sequence>
<name>A0ABU5UA88_9CYAN</name>
<dbReference type="EMBL" id="JAYGHT010000198">
    <property type="protein sequence ID" value="MEA5523033.1"/>
    <property type="molecule type" value="Genomic_DNA"/>
</dbReference>
<proteinExistence type="predicted"/>
<reference evidence="2 3" key="1">
    <citation type="submission" date="2023-12" db="EMBL/GenBank/DDBJ databases">
        <title>Baltic Sea Cyanobacteria.</title>
        <authorList>
            <person name="Delbaje E."/>
            <person name="Fewer D.P."/>
            <person name="Shishido T.K."/>
        </authorList>
    </citation>
    <scope>NUCLEOTIDE SEQUENCE [LARGE SCALE GENOMIC DNA]</scope>
    <source>
        <strain evidence="2 3">CCNP 1315</strain>
    </source>
</reference>
<evidence type="ECO:0000256" key="1">
    <source>
        <dbReference type="SAM" id="MobiDB-lite"/>
    </source>
</evidence>
<organism evidence="2 3">
    <name type="scientific">Limnoraphis robusta CCNP1315</name>
    <dbReference type="NCBI Taxonomy" id="3110306"/>
    <lineage>
        <taxon>Bacteria</taxon>
        <taxon>Bacillati</taxon>
        <taxon>Cyanobacteriota</taxon>
        <taxon>Cyanophyceae</taxon>
        <taxon>Oscillatoriophycideae</taxon>
        <taxon>Oscillatoriales</taxon>
        <taxon>Sirenicapillariaceae</taxon>
        <taxon>Limnoraphis</taxon>
    </lineage>
</organism>
<feature type="compositionally biased region" description="Basic and acidic residues" evidence="1">
    <location>
        <begin position="1"/>
        <end position="11"/>
    </location>
</feature>
<dbReference type="Proteomes" id="UP001301728">
    <property type="component" value="Unassembled WGS sequence"/>
</dbReference>
<evidence type="ECO:0000313" key="2">
    <source>
        <dbReference type="EMBL" id="MEA5523033.1"/>
    </source>
</evidence>
<gene>
    <name evidence="2" type="ORF">VB854_29300</name>
</gene>
<accession>A0ABU5UA88</accession>
<protein>
    <submittedName>
        <fullName evidence="2">Uncharacterized protein</fullName>
    </submittedName>
</protein>
<comment type="caution">
    <text evidence="2">The sequence shown here is derived from an EMBL/GenBank/DDBJ whole genome shotgun (WGS) entry which is preliminary data.</text>
</comment>
<evidence type="ECO:0000313" key="3">
    <source>
        <dbReference type="Proteomes" id="UP001301728"/>
    </source>
</evidence>
<feature type="region of interest" description="Disordered" evidence="1">
    <location>
        <begin position="1"/>
        <end position="34"/>
    </location>
</feature>
<dbReference type="RefSeq" id="WP_323218719.1">
    <property type="nucleotide sequence ID" value="NZ_JAYGHT010000198.1"/>
</dbReference>